<dbReference type="InterPro" id="IPR011004">
    <property type="entry name" value="Trimer_LpxA-like_sf"/>
</dbReference>
<dbReference type="InterPro" id="IPR047324">
    <property type="entry name" value="LbH_gamma_CA-like"/>
</dbReference>
<keyword evidence="2" id="KW-1185">Reference proteome</keyword>
<dbReference type="PANTHER" id="PTHR13061">
    <property type="entry name" value="DYNACTIN SUBUNIT P25"/>
    <property type="match status" value="1"/>
</dbReference>
<dbReference type="AlphaFoldDB" id="A0A081NHT7"/>
<dbReference type="SUPFAM" id="SSF51161">
    <property type="entry name" value="Trimeric LpxA-like enzymes"/>
    <property type="match status" value="1"/>
</dbReference>
<dbReference type="OrthoDB" id="9803036at2"/>
<dbReference type="PANTHER" id="PTHR13061:SF29">
    <property type="entry name" value="GAMMA CARBONIC ANHYDRASE-LIKE 1, MITOCHONDRIAL-RELATED"/>
    <property type="match status" value="1"/>
</dbReference>
<sequence>MIYKLKERQISLEGDEHFIADNATLIGSVHLENKTSVWFNAVIRADHESITIGEESNIQDGAVLHADPGFPITLGKGVTVGHKAMVHGCSIGNHSLIGINAVILNGAKIGQHCIIGANALITENTEIPDGSVVMGSPGKVVKTLDTQKRQQLEQAALQYVHNLSYFNEYLEADKRFQ</sequence>
<dbReference type="Pfam" id="PF00132">
    <property type="entry name" value="Hexapep"/>
    <property type="match status" value="1"/>
</dbReference>
<accession>A0A081NHT7</accession>
<dbReference type="Proteomes" id="UP000028073">
    <property type="component" value="Unassembled WGS sequence"/>
</dbReference>
<evidence type="ECO:0000313" key="2">
    <source>
        <dbReference type="Proteomes" id="UP000028073"/>
    </source>
</evidence>
<dbReference type="STRING" id="1137799.GZ78_10455"/>
<dbReference type="eggNOG" id="COG0663">
    <property type="taxonomic scope" value="Bacteria"/>
</dbReference>
<dbReference type="RefSeq" id="WP_034835040.1">
    <property type="nucleotide sequence ID" value="NZ_JOKH01000002.1"/>
</dbReference>
<evidence type="ECO:0008006" key="3">
    <source>
        <dbReference type="Google" id="ProtNLM"/>
    </source>
</evidence>
<proteinExistence type="predicted"/>
<dbReference type="Gene3D" id="2.160.10.10">
    <property type="entry name" value="Hexapeptide repeat proteins"/>
    <property type="match status" value="1"/>
</dbReference>
<dbReference type="CDD" id="cd04645">
    <property type="entry name" value="LbH_gamma_CA_like"/>
    <property type="match status" value="1"/>
</dbReference>
<evidence type="ECO:0000313" key="1">
    <source>
        <dbReference type="EMBL" id="KEQ18010.1"/>
    </source>
</evidence>
<name>A0A081NHT7_9GAMM</name>
<reference evidence="1 2" key="1">
    <citation type="submission" date="2014-06" db="EMBL/GenBank/DDBJ databases">
        <title>Whole Genome Sequences of Three Symbiotic Endozoicomonas Bacteria.</title>
        <authorList>
            <person name="Neave M.J."/>
            <person name="Apprill A."/>
            <person name="Voolstra C.R."/>
        </authorList>
    </citation>
    <scope>NUCLEOTIDE SEQUENCE [LARGE SCALE GENOMIC DNA]</scope>
    <source>
        <strain evidence="1 2">DSM 25634</strain>
    </source>
</reference>
<dbReference type="EMBL" id="JOKH01000002">
    <property type="protein sequence ID" value="KEQ18010.1"/>
    <property type="molecule type" value="Genomic_DNA"/>
</dbReference>
<dbReference type="InterPro" id="IPR050484">
    <property type="entry name" value="Transf_Hexapept/Carb_Anhydrase"/>
</dbReference>
<comment type="caution">
    <text evidence="1">The sequence shown here is derived from an EMBL/GenBank/DDBJ whole genome shotgun (WGS) entry which is preliminary data.</text>
</comment>
<gene>
    <name evidence="1" type="ORF">GZ78_10455</name>
</gene>
<organism evidence="1 2">
    <name type="scientific">Endozoicomonas numazuensis</name>
    <dbReference type="NCBI Taxonomy" id="1137799"/>
    <lineage>
        <taxon>Bacteria</taxon>
        <taxon>Pseudomonadati</taxon>
        <taxon>Pseudomonadota</taxon>
        <taxon>Gammaproteobacteria</taxon>
        <taxon>Oceanospirillales</taxon>
        <taxon>Endozoicomonadaceae</taxon>
        <taxon>Endozoicomonas</taxon>
    </lineage>
</organism>
<protein>
    <recommendedName>
        <fullName evidence="3">Anhydrase</fullName>
    </recommendedName>
</protein>
<dbReference type="InterPro" id="IPR001451">
    <property type="entry name" value="Hexapep"/>
</dbReference>